<evidence type="ECO:0000256" key="3">
    <source>
        <dbReference type="ARBA" id="ARBA00022840"/>
    </source>
</evidence>
<dbReference type="InterPro" id="IPR027417">
    <property type="entry name" value="P-loop_NTPase"/>
</dbReference>
<dbReference type="InterPro" id="IPR017871">
    <property type="entry name" value="ABC_transporter-like_CS"/>
</dbReference>
<dbReference type="Proteomes" id="UP000603352">
    <property type="component" value="Unassembled WGS sequence"/>
</dbReference>
<dbReference type="PROSITE" id="PS00211">
    <property type="entry name" value="ABC_TRANSPORTER_1"/>
    <property type="match status" value="1"/>
</dbReference>
<dbReference type="Pfam" id="PF00005">
    <property type="entry name" value="ABC_tran"/>
    <property type="match status" value="1"/>
</dbReference>
<keyword evidence="1" id="KW-0813">Transport</keyword>
<accession>A0ABQ1IB31</accession>
<dbReference type="InterPro" id="IPR051120">
    <property type="entry name" value="ABC_AA/LPS_Transport"/>
</dbReference>
<dbReference type="Pfam" id="PF12399">
    <property type="entry name" value="BCA_ABC_TP_C"/>
    <property type="match status" value="1"/>
</dbReference>
<dbReference type="EMBL" id="BMDZ01000008">
    <property type="protein sequence ID" value="GGB31358.1"/>
    <property type="molecule type" value="Genomic_DNA"/>
</dbReference>
<dbReference type="SUPFAM" id="SSF52540">
    <property type="entry name" value="P-loop containing nucleoside triphosphate hydrolases"/>
    <property type="match status" value="1"/>
</dbReference>
<evidence type="ECO:0000256" key="2">
    <source>
        <dbReference type="ARBA" id="ARBA00022741"/>
    </source>
</evidence>
<name>A0ABQ1IB31_9PROT</name>
<gene>
    <name evidence="5" type="ORF">GCM10011505_10970</name>
</gene>
<organism evidence="5 6">
    <name type="scientific">Tistrella bauzanensis</name>
    <dbReference type="NCBI Taxonomy" id="657419"/>
    <lineage>
        <taxon>Bacteria</taxon>
        <taxon>Pseudomonadati</taxon>
        <taxon>Pseudomonadota</taxon>
        <taxon>Alphaproteobacteria</taxon>
        <taxon>Geminicoccales</taxon>
        <taxon>Geminicoccaceae</taxon>
        <taxon>Tistrella</taxon>
    </lineage>
</organism>
<keyword evidence="6" id="KW-1185">Reference proteome</keyword>
<dbReference type="PANTHER" id="PTHR45772:SF9">
    <property type="entry name" value="CONSERVED COMPONENT OF ABC TRANSPORTER FOR NATURAL AMINO ACIDS"/>
    <property type="match status" value="1"/>
</dbReference>
<dbReference type="PROSITE" id="PS50893">
    <property type="entry name" value="ABC_TRANSPORTER_2"/>
    <property type="match status" value="1"/>
</dbReference>
<sequence length="267" mass="27921">MTGSPPGAADHRRSVDQLIVEGISKSFGGVRVLTDVGFSVPVGGLSGLIGPNGAGKSTLFSVISGFQSGDAGRVGFAGRDLTGLSAVDRVRAGMGRTFQVPRVFASLTVRQNLAAAAPGQAGEHLIDVFFRPGRIRRQEADIAARADEILGFLNLARVADTLAGGLSGGQRKLLELGRALMVRPRMILLDEPFAGVNPVLIDEIAVRIREIAAGGIGFLIVEHNLPSLSALVERMIVIDRGRLLAQGTPAEVLADPVVREAYMGGAV</sequence>
<dbReference type="GO" id="GO:0005524">
    <property type="term" value="F:ATP binding"/>
    <property type="evidence" value="ECO:0007669"/>
    <property type="project" value="UniProtKB-KW"/>
</dbReference>
<dbReference type="InterPro" id="IPR032823">
    <property type="entry name" value="BCA_ABC_TP_C"/>
</dbReference>
<dbReference type="PANTHER" id="PTHR45772">
    <property type="entry name" value="CONSERVED COMPONENT OF ABC TRANSPORTER FOR NATURAL AMINO ACIDS-RELATED"/>
    <property type="match status" value="1"/>
</dbReference>
<dbReference type="RefSeq" id="WP_188575726.1">
    <property type="nucleotide sequence ID" value="NZ_BMDZ01000008.1"/>
</dbReference>
<evidence type="ECO:0000313" key="5">
    <source>
        <dbReference type="EMBL" id="GGB31358.1"/>
    </source>
</evidence>
<comment type="caution">
    <text evidence="5">The sequence shown here is derived from an EMBL/GenBank/DDBJ whole genome shotgun (WGS) entry which is preliminary data.</text>
</comment>
<keyword evidence="2" id="KW-0547">Nucleotide-binding</keyword>
<protein>
    <submittedName>
        <fullName evidence="5">ABC transporter ATP-binding protein</fullName>
    </submittedName>
</protein>
<evidence type="ECO:0000256" key="1">
    <source>
        <dbReference type="ARBA" id="ARBA00022448"/>
    </source>
</evidence>
<evidence type="ECO:0000313" key="6">
    <source>
        <dbReference type="Proteomes" id="UP000603352"/>
    </source>
</evidence>
<evidence type="ECO:0000259" key="4">
    <source>
        <dbReference type="PROSITE" id="PS50893"/>
    </source>
</evidence>
<feature type="domain" description="ABC transporter" evidence="4">
    <location>
        <begin position="18"/>
        <end position="265"/>
    </location>
</feature>
<reference evidence="6" key="1">
    <citation type="journal article" date="2019" name="Int. J. Syst. Evol. Microbiol.">
        <title>The Global Catalogue of Microorganisms (GCM) 10K type strain sequencing project: providing services to taxonomists for standard genome sequencing and annotation.</title>
        <authorList>
            <consortium name="The Broad Institute Genomics Platform"/>
            <consortium name="The Broad Institute Genome Sequencing Center for Infectious Disease"/>
            <person name="Wu L."/>
            <person name="Ma J."/>
        </authorList>
    </citation>
    <scope>NUCLEOTIDE SEQUENCE [LARGE SCALE GENOMIC DNA]</scope>
    <source>
        <strain evidence="6">CGMCC 1.10188</strain>
    </source>
</reference>
<keyword evidence="3 5" id="KW-0067">ATP-binding</keyword>
<proteinExistence type="predicted"/>
<dbReference type="CDD" id="cd03219">
    <property type="entry name" value="ABC_Mj1267_LivG_branched"/>
    <property type="match status" value="1"/>
</dbReference>
<dbReference type="InterPro" id="IPR003439">
    <property type="entry name" value="ABC_transporter-like_ATP-bd"/>
</dbReference>
<dbReference type="Gene3D" id="3.40.50.300">
    <property type="entry name" value="P-loop containing nucleotide triphosphate hydrolases"/>
    <property type="match status" value="1"/>
</dbReference>